<gene>
    <name evidence="3" type="ORF">ACFR9T_13670</name>
</gene>
<evidence type="ECO:0000259" key="2">
    <source>
        <dbReference type="Pfam" id="PF04016"/>
    </source>
</evidence>
<accession>A0ABD6C5F8</accession>
<dbReference type="AlphaFoldDB" id="A0ABD6C5F8"/>
<dbReference type="EMBL" id="JBHUDB010000011">
    <property type="protein sequence ID" value="MFD1571618.1"/>
    <property type="molecule type" value="Genomic_DNA"/>
</dbReference>
<feature type="compositionally biased region" description="Acidic residues" evidence="1">
    <location>
        <begin position="1"/>
        <end position="10"/>
    </location>
</feature>
<evidence type="ECO:0000313" key="3">
    <source>
        <dbReference type="EMBL" id="MFD1571618.1"/>
    </source>
</evidence>
<evidence type="ECO:0000256" key="1">
    <source>
        <dbReference type="SAM" id="MobiDB-lite"/>
    </source>
</evidence>
<dbReference type="SUPFAM" id="SSF159713">
    <property type="entry name" value="Dhaf3308-like"/>
    <property type="match status" value="1"/>
</dbReference>
<name>A0ABD6C5F8_9EURY</name>
<keyword evidence="4" id="KW-1185">Reference proteome</keyword>
<evidence type="ECO:0000313" key="4">
    <source>
        <dbReference type="Proteomes" id="UP001597185"/>
    </source>
</evidence>
<comment type="caution">
    <text evidence="3">The sequence shown here is derived from an EMBL/GenBank/DDBJ whole genome shotgun (WGS) entry which is preliminary data.</text>
</comment>
<dbReference type="RefSeq" id="WP_256417853.1">
    <property type="nucleotide sequence ID" value="NZ_JANHDL010000003.1"/>
</dbReference>
<feature type="domain" description="Putative heavy-metal chelation" evidence="2">
    <location>
        <begin position="138"/>
        <end position="275"/>
    </location>
</feature>
<dbReference type="Pfam" id="PF04016">
    <property type="entry name" value="DUF364"/>
    <property type="match status" value="1"/>
</dbReference>
<dbReference type="InterPro" id="IPR007161">
    <property type="entry name" value="DUF364"/>
</dbReference>
<organism evidence="3 4">
    <name type="scientific">Halorubrum laminariae</name>
    <dbReference type="NCBI Taxonomy" id="1433523"/>
    <lineage>
        <taxon>Archaea</taxon>
        <taxon>Methanobacteriati</taxon>
        <taxon>Methanobacteriota</taxon>
        <taxon>Stenosarchaea group</taxon>
        <taxon>Halobacteria</taxon>
        <taxon>Halobacteriales</taxon>
        <taxon>Haloferacaceae</taxon>
        <taxon>Halorubrum</taxon>
    </lineage>
</organism>
<dbReference type="Gene3D" id="3.40.50.11590">
    <property type="match status" value="1"/>
</dbReference>
<dbReference type="Proteomes" id="UP001597185">
    <property type="component" value="Unassembled WGS sequence"/>
</dbReference>
<sequence>MSDAEEDDWVGPDTKADPDWPGRILRATLDALRERDAFVGMRLDRVTVGKSAILVELAADEDTERDPRRLAGIAHRPDSSSPMPPDDLADILAPIEGRGGEASLGARALAIATLNAASSPLVDWRTGDPMALLAPSVSRIVTVGLFRPAFRKFADVEVRVIERDPVAVETVATPASVSLRSFTPTETTAAMEGADVVFVTGSTLLYGGIERYLAAAPVAASVVVVGATASALPDPLFDRGGDVVAGAAIADPETARSAVADGHCGTDLHDRGVRKVYAARDVPETMNL</sequence>
<proteinExistence type="predicted"/>
<protein>
    <submittedName>
        <fullName evidence="3">Rossmann-like domain-containing protein</fullName>
    </submittedName>
</protein>
<reference evidence="3 4" key="1">
    <citation type="journal article" date="2019" name="Int. J. Syst. Evol. Microbiol.">
        <title>The Global Catalogue of Microorganisms (GCM) 10K type strain sequencing project: providing services to taxonomists for standard genome sequencing and annotation.</title>
        <authorList>
            <consortium name="The Broad Institute Genomics Platform"/>
            <consortium name="The Broad Institute Genome Sequencing Center for Infectious Disease"/>
            <person name="Wu L."/>
            <person name="Ma J."/>
        </authorList>
    </citation>
    <scope>NUCLEOTIDE SEQUENCE [LARGE SCALE GENOMIC DNA]</scope>
    <source>
        <strain evidence="3 4">CGMCC 1.12689</strain>
    </source>
</reference>
<feature type="region of interest" description="Disordered" evidence="1">
    <location>
        <begin position="1"/>
        <end position="21"/>
    </location>
</feature>